<dbReference type="AlphaFoldDB" id="A0A7G9RVT5"/>
<keyword evidence="2" id="KW-1185">Reference proteome</keyword>
<accession>A0A7G9RVT5</accession>
<sequence>MSPIPHARREELRGELPGVAALLQKRRANEVDETVIDDLVSLHWLEWMGGSLQLTTTGQNICRQVLE</sequence>
<evidence type="ECO:0000313" key="1">
    <source>
        <dbReference type="EMBL" id="QNN59710.1"/>
    </source>
</evidence>
<dbReference type="KEGG" id="drg:H9K76_18190"/>
<dbReference type="EMBL" id="CP060714">
    <property type="protein sequence ID" value="QNN59710.1"/>
    <property type="molecule type" value="Genomic_DNA"/>
</dbReference>
<name>A0A7G9RVT5_9BURK</name>
<organism evidence="1 2">
    <name type="scientific">Diaphorobacter ruginosibacter</name>
    <dbReference type="NCBI Taxonomy" id="1715720"/>
    <lineage>
        <taxon>Bacteria</taxon>
        <taxon>Pseudomonadati</taxon>
        <taxon>Pseudomonadota</taxon>
        <taxon>Betaproteobacteria</taxon>
        <taxon>Burkholderiales</taxon>
        <taxon>Comamonadaceae</taxon>
        <taxon>Diaphorobacter</taxon>
    </lineage>
</organism>
<reference evidence="1 2" key="1">
    <citation type="submission" date="2020-08" db="EMBL/GenBank/DDBJ databases">
        <title>Genome sequence of Diaphorobacter ruginosibacter DSM 27467T.</title>
        <authorList>
            <person name="Hyun D.-W."/>
            <person name="Bae J.-W."/>
        </authorList>
    </citation>
    <scope>NUCLEOTIDE SEQUENCE [LARGE SCALE GENOMIC DNA]</scope>
    <source>
        <strain evidence="1 2">DSM 27467</strain>
    </source>
</reference>
<proteinExistence type="predicted"/>
<dbReference type="Proteomes" id="UP000515811">
    <property type="component" value="Chromosome"/>
</dbReference>
<evidence type="ECO:0000313" key="2">
    <source>
        <dbReference type="Proteomes" id="UP000515811"/>
    </source>
</evidence>
<gene>
    <name evidence="1" type="ORF">H9K76_18190</name>
</gene>
<protein>
    <submittedName>
        <fullName evidence="1">Uncharacterized protein</fullName>
    </submittedName>
</protein>